<dbReference type="OrthoDB" id="5392962at2"/>
<organism evidence="2 3">
    <name type="scientific">Stenotrophobium rhamnosiphilum</name>
    <dbReference type="NCBI Taxonomy" id="2029166"/>
    <lineage>
        <taxon>Bacteria</taxon>
        <taxon>Pseudomonadati</taxon>
        <taxon>Pseudomonadota</taxon>
        <taxon>Gammaproteobacteria</taxon>
        <taxon>Nevskiales</taxon>
        <taxon>Nevskiaceae</taxon>
        <taxon>Stenotrophobium</taxon>
    </lineage>
</organism>
<protein>
    <submittedName>
        <fullName evidence="2">Uncharacterized protein</fullName>
    </submittedName>
</protein>
<evidence type="ECO:0000313" key="3">
    <source>
        <dbReference type="Proteomes" id="UP000244248"/>
    </source>
</evidence>
<accession>A0A2T5MEX0</accession>
<gene>
    <name evidence="2" type="ORF">CJD38_12665</name>
</gene>
<feature type="signal peptide" evidence="1">
    <location>
        <begin position="1"/>
        <end position="25"/>
    </location>
</feature>
<sequence length="299" mass="33632">MKVKFNVLMRVVLLCAVVSTPLALAQDATSLKARHAALREQLTNNPFKRPLYLESSQTSGGLKGETYAVIEQPYAVVSPALKDINHWCDILILHQNVKSCSAGSSKSADMLQLSVGRKFDQPLDDAFPIDFHYKVVTNQSDYQQLLLTADEGPMGTSRYRIQLEVVALDAQRSFLHLSYSYRYGMAARVAMQGYLTTTGRNKLGFSIVSRKANGEPVYMRGVRGVVERNTMRYFLAIEAYLGALSAPASEQLEKRLNAWYAGVERYPQQLHELERGEYLDMKHKEIQRQQTLQSATSAK</sequence>
<keyword evidence="1" id="KW-0732">Signal</keyword>
<comment type="caution">
    <text evidence="2">The sequence shown here is derived from an EMBL/GenBank/DDBJ whole genome shotgun (WGS) entry which is preliminary data.</text>
</comment>
<feature type="chain" id="PRO_5015650756" evidence="1">
    <location>
        <begin position="26"/>
        <end position="299"/>
    </location>
</feature>
<name>A0A2T5MEX0_9GAMM</name>
<evidence type="ECO:0000313" key="2">
    <source>
        <dbReference type="EMBL" id="PTU31135.1"/>
    </source>
</evidence>
<dbReference type="Proteomes" id="UP000244248">
    <property type="component" value="Unassembled WGS sequence"/>
</dbReference>
<dbReference type="AlphaFoldDB" id="A0A2T5MEX0"/>
<dbReference type="RefSeq" id="WP_107940722.1">
    <property type="nucleotide sequence ID" value="NZ_QANS01000004.1"/>
</dbReference>
<evidence type="ECO:0000256" key="1">
    <source>
        <dbReference type="SAM" id="SignalP"/>
    </source>
</evidence>
<keyword evidence="3" id="KW-1185">Reference proteome</keyword>
<dbReference type="EMBL" id="QANS01000004">
    <property type="protein sequence ID" value="PTU31135.1"/>
    <property type="molecule type" value="Genomic_DNA"/>
</dbReference>
<reference evidence="2 3" key="1">
    <citation type="submission" date="2018-04" db="EMBL/GenBank/DDBJ databases">
        <title>Novel species isolated from glacier.</title>
        <authorList>
            <person name="Liu Q."/>
            <person name="Xin Y.-H."/>
        </authorList>
    </citation>
    <scope>NUCLEOTIDE SEQUENCE [LARGE SCALE GENOMIC DNA]</scope>
    <source>
        <strain evidence="2 3">GT1R17</strain>
    </source>
</reference>
<proteinExistence type="predicted"/>